<evidence type="ECO:0000256" key="3">
    <source>
        <dbReference type="ARBA" id="ARBA00022840"/>
    </source>
</evidence>
<feature type="domain" description="Carboxyltransferase" evidence="5">
    <location>
        <begin position="3"/>
        <end position="206"/>
    </location>
</feature>
<evidence type="ECO:0000259" key="6">
    <source>
        <dbReference type="SMART" id="SM00797"/>
    </source>
</evidence>
<feature type="region of interest" description="Disordered" evidence="4">
    <location>
        <begin position="225"/>
        <end position="255"/>
    </location>
</feature>
<evidence type="ECO:0000256" key="2">
    <source>
        <dbReference type="ARBA" id="ARBA00022801"/>
    </source>
</evidence>
<evidence type="ECO:0000259" key="5">
    <source>
        <dbReference type="SMART" id="SM00796"/>
    </source>
</evidence>
<gene>
    <name evidence="7" type="ORF">KKR89_13720</name>
</gene>
<evidence type="ECO:0000256" key="1">
    <source>
        <dbReference type="ARBA" id="ARBA00022741"/>
    </source>
</evidence>
<dbReference type="SUPFAM" id="SSF50891">
    <property type="entry name" value="Cyclophilin-like"/>
    <property type="match status" value="2"/>
</dbReference>
<organism evidence="7 8">
    <name type="scientific">Cellulomonas dongxiuzhuiae</name>
    <dbReference type="NCBI Taxonomy" id="2819979"/>
    <lineage>
        <taxon>Bacteria</taxon>
        <taxon>Bacillati</taxon>
        <taxon>Actinomycetota</taxon>
        <taxon>Actinomycetes</taxon>
        <taxon>Micrococcales</taxon>
        <taxon>Cellulomonadaceae</taxon>
        <taxon>Cellulomonas</taxon>
    </lineage>
</organism>
<dbReference type="NCBIfam" id="TIGR00724">
    <property type="entry name" value="urea_amlyse_rel"/>
    <property type="match status" value="1"/>
</dbReference>
<keyword evidence="3" id="KW-0067">ATP-binding</keyword>
<feature type="region of interest" description="Disordered" evidence="4">
    <location>
        <begin position="411"/>
        <end position="433"/>
    </location>
</feature>
<feature type="compositionally biased region" description="Pro residues" evidence="4">
    <location>
        <begin position="413"/>
        <end position="423"/>
    </location>
</feature>
<evidence type="ECO:0000313" key="7">
    <source>
        <dbReference type="EMBL" id="QWC15357.1"/>
    </source>
</evidence>
<evidence type="ECO:0000256" key="4">
    <source>
        <dbReference type="SAM" id="MobiDB-lite"/>
    </source>
</evidence>
<keyword evidence="1" id="KW-0547">Nucleotide-binding</keyword>
<dbReference type="Pfam" id="PF02682">
    <property type="entry name" value="CT_C_D"/>
    <property type="match status" value="1"/>
</dbReference>
<keyword evidence="8" id="KW-1185">Reference proteome</keyword>
<keyword evidence="2" id="KW-0378">Hydrolase</keyword>
<feature type="compositionally biased region" description="Pro residues" evidence="4">
    <location>
        <begin position="236"/>
        <end position="245"/>
    </location>
</feature>
<dbReference type="SMART" id="SM00796">
    <property type="entry name" value="AHS1"/>
    <property type="match status" value="1"/>
</dbReference>
<sequence length="588" mass="59633">MVARLLACGEDGVLVEVENLDEVRVLDAALRARPVPGVVDVVPAARTVLVRGDARRRPAWAAAVGRAAGTLGDPSERPRGAHATAGERVVEVPVVYDGLDLHDVADETGLSVEEVVTRHLAGGPDGYRVAFGGFAPGFAYVVGLDPRLRVARLATPRTRVPSGAVAVAGEFTAVYPAASPGGWRLLGTTDVEMFDAARGAARAALLAPGDVVRFVRRAAPRVTALPDAGRTGSDVPPVPATPATPAPGTAPGGRSLTVVATGPLTLVEDQGRPGLAAVGVPRSGAADPDALRRANRLVGNRVDAAGLEVLLGGLEVRCGATTAFALTGAAVAAELDGVPVPHATAVRATAGSTLRLAAPRDGVRTWLAVRGGIDVPSVLGSRSGDVLSGLGPAALRPGDVLPLGWALDGSPELPLPDAPPHGRPQPGADPAGDVVLLDASDGPRLAHLDAAGRARLWSAVWQVAAASNRVAVRLTGEALTGAVRTELPSEGLVAGAVQVPHDGQPVLFGADHPVTGGYPVVAVLTRAARARAAQLRPGDRARLRRVEVGGPGAGPIHPPTGTYVPAEAPPHQVGTPHVGAPGVSRHNM</sequence>
<dbReference type="SUPFAM" id="SSF160467">
    <property type="entry name" value="PH0987 N-terminal domain-like"/>
    <property type="match status" value="1"/>
</dbReference>
<feature type="region of interest" description="Disordered" evidence="4">
    <location>
        <begin position="550"/>
        <end position="588"/>
    </location>
</feature>
<evidence type="ECO:0000313" key="8">
    <source>
        <dbReference type="Proteomes" id="UP000679335"/>
    </source>
</evidence>
<dbReference type="Gene3D" id="2.40.100.10">
    <property type="entry name" value="Cyclophilin-like"/>
    <property type="match status" value="2"/>
</dbReference>
<dbReference type="PANTHER" id="PTHR43309">
    <property type="entry name" value="5-OXOPROLINASE SUBUNIT C"/>
    <property type="match status" value="1"/>
</dbReference>
<feature type="domain" description="Carboxyltransferase" evidence="6">
    <location>
        <begin position="277"/>
        <end position="560"/>
    </location>
</feature>
<dbReference type="Pfam" id="PF02626">
    <property type="entry name" value="CT_A_B"/>
    <property type="match status" value="1"/>
</dbReference>
<dbReference type="Proteomes" id="UP000679335">
    <property type="component" value="Chromosome"/>
</dbReference>
<dbReference type="EMBL" id="CP076023">
    <property type="protein sequence ID" value="QWC15357.1"/>
    <property type="molecule type" value="Genomic_DNA"/>
</dbReference>
<dbReference type="Gene3D" id="3.30.1360.40">
    <property type="match status" value="1"/>
</dbReference>
<dbReference type="PANTHER" id="PTHR43309:SF3">
    <property type="entry name" value="5-OXOPROLINASE SUBUNIT C"/>
    <property type="match status" value="1"/>
</dbReference>
<reference evidence="7 8" key="1">
    <citation type="submission" date="2021-05" db="EMBL/GenBank/DDBJ databases">
        <title>Novel species in genus Cellulomonas.</title>
        <authorList>
            <person name="Zhang G."/>
        </authorList>
    </citation>
    <scope>NUCLEOTIDE SEQUENCE [LARGE SCALE GENOMIC DNA]</scope>
    <source>
        <strain evidence="8">zg-ZUI157</strain>
    </source>
</reference>
<protein>
    <submittedName>
        <fullName evidence="7">Urea amidolyase family protein</fullName>
    </submittedName>
</protein>
<accession>A0ABX8GGT9</accession>
<dbReference type="InterPro" id="IPR029000">
    <property type="entry name" value="Cyclophilin-like_dom_sf"/>
</dbReference>
<dbReference type="InterPro" id="IPR003778">
    <property type="entry name" value="CT_A_B"/>
</dbReference>
<dbReference type="RefSeq" id="WP_208195923.1">
    <property type="nucleotide sequence ID" value="NZ_CP076023.1"/>
</dbReference>
<name>A0ABX8GGT9_9CELL</name>
<dbReference type="InterPro" id="IPR052708">
    <property type="entry name" value="PxpC"/>
</dbReference>
<dbReference type="SMART" id="SM00797">
    <property type="entry name" value="AHS2"/>
    <property type="match status" value="1"/>
</dbReference>
<dbReference type="InterPro" id="IPR003833">
    <property type="entry name" value="CT_C_D"/>
</dbReference>
<proteinExistence type="predicted"/>